<feature type="domain" description="MurNAc-LAA" evidence="2">
    <location>
        <begin position="136"/>
        <end position="213"/>
    </location>
</feature>
<dbReference type="PROSITE" id="PS51257">
    <property type="entry name" value="PROKAR_LIPOPROTEIN"/>
    <property type="match status" value="1"/>
</dbReference>
<sequence>MMAKRFVTAAVTVLAGLSGGCNPPQAINPAHAQLASPPRTISVYQLAGRLGLQVVRNGRTFALLRGPANTVTIYPEPGPTVYVNGRRVSFAGPVRATDSTIFLSASAVDMIRRSLRPKPPPAVAPVAPTPPPRHVVVIDAGHGGRDPGAIATTGMFEKDVVLPIAQKVRQMLAADNVRVVMTRGDDRFIELNDRAAIANRARADLFVSIHANADIG</sequence>
<reference evidence="3" key="1">
    <citation type="journal article" date="2015" name="Nature">
        <title>Complex archaea that bridge the gap between prokaryotes and eukaryotes.</title>
        <authorList>
            <person name="Spang A."/>
            <person name="Saw J.H."/>
            <person name="Jorgensen S.L."/>
            <person name="Zaremba-Niedzwiedzka K."/>
            <person name="Martijn J."/>
            <person name="Lind A.E."/>
            <person name="van Eijk R."/>
            <person name="Schleper C."/>
            <person name="Guy L."/>
            <person name="Ettema T.J."/>
        </authorList>
    </citation>
    <scope>NUCLEOTIDE SEQUENCE</scope>
</reference>
<evidence type="ECO:0000313" key="3">
    <source>
        <dbReference type="EMBL" id="KKK81812.1"/>
    </source>
</evidence>
<keyword evidence="1" id="KW-0378">Hydrolase</keyword>
<accession>A0A0F8YK86</accession>
<dbReference type="SUPFAM" id="SSF53187">
    <property type="entry name" value="Zn-dependent exopeptidases"/>
    <property type="match status" value="1"/>
</dbReference>
<gene>
    <name evidence="3" type="ORF">LCGC14_2809680</name>
</gene>
<comment type="caution">
    <text evidence="3">The sequence shown here is derived from an EMBL/GenBank/DDBJ whole genome shotgun (WGS) entry which is preliminary data.</text>
</comment>
<dbReference type="AlphaFoldDB" id="A0A0F8YK86"/>
<dbReference type="InterPro" id="IPR050695">
    <property type="entry name" value="N-acetylmuramoyl_amidase_3"/>
</dbReference>
<organism evidence="3">
    <name type="scientific">marine sediment metagenome</name>
    <dbReference type="NCBI Taxonomy" id="412755"/>
    <lineage>
        <taxon>unclassified sequences</taxon>
        <taxon>metagenomes</taxon>
        <taxon>ecological metagenomes</taxon>
    </lineage>
</organism>
<evidence type="ECO:0000259" key="2">
    <source>
        <dbReference type="Pfam" id="PF01520"/>
    </source>
</evidence>
<dbReference type="InterPro" id="IPR002508">
    <property type="entry name" value="MurNAc-LAA_cat"/>
</dbReference>
<dbReference type="PANTHER" id="PTHR30404:SF0">
    <property type="entry name" value="N-ACETYLMURAMOYL-L-ALANINE AMIDASE AMIC"/>
    <property type="match status" value="1"/>
</dbReference>
<protein>
    <recommendedName>
        <fullName evidence="2">MurNAc-LAA domain-containing protein</fullName>
    </recommendedName>
</protein>
<evidence type="ECO:0000256" key="1">
    <source>
        <dbReference type="ARBA" id="ARBA00022801"/>
    </source>
</evidence>
<dbReference type="Gene3D" id="3.40.630.40">
    <property type="entry name" value="Zn-dependent exopeptidases"/>
    <property type="match status" value="1"/>
</dbReference>
<dbReference type="CDD" id="cd02696">
    <property type="entry name" value="MurNAc-LAA"/>
    <property type="match status" value="1"/>
</dbReference>
<dbReference type="PANTHER" id="PTHR30404">
    <property type="entry name" value="N-ACETYLMURAMOYL-L-ALANINE AMIDASE"/>
    <property type="match status" value="1"/>
</dbReference>
<dbReference type="GO" id="GO:0008745">
    <property type="term" value="F:N-acetylmuramoyl-L-alanine amidase activity"/>
    <property type="evidence" value="ECO:0007669"/>
    <property type="project" value="InterPro"/>
</dbReference>
<dbReference type="EMBL" id="LAZR01052956">
    <property type="protein sequence ID" value="KKK81812.1"/>
    <property type="molecule type" value="Genomic_DNA"/>
</dbReference>
<name>A0A0F8YK86_9ZZZZ</name>
<dbReference type="GO" id="GO:0009253">
    <property type="term" value="P:peptidoglycan catabolic process"/>
    <property type="evidence" value="ECO:0007669"/>
    <property type="project" value="InterPro"/>
</dbReference>
<dbReference type="Pfam" id="PF01520">
    <property type="entry name" value="Amidase_3"/>
    <property type="match status" value="1"/>
</dbReference>
<proteinExistence type="predicted"/>
<dbReference type="GO" id="GO:0030288">
    <property type="term" value="C:outer membrane-bounded periplasmic space"/>
    <property type="evidence" value="ECO:0007669"/>
    <property type="project" value="TreeGrafter"/>
</dbReference>